<dbReference type="InterPro" id="IPR002549">
    <property type="entry name" value="AI-2E-like"/>
</dbReference>
<keyword evidence="8" id="KW-1185">Reference proteome</keyword>
<protein>
    <recommendedName>
        <fullName evidence="9">Permease</fullName>
    </recommendedName>
</protein>
<dbReference type="Pfam" id="PF01594">
    <property type="entry name" value="AI-2E_transport"/>
    <property type="match status" value="1"/>
</dbReference>
<feature type="transmembrane region" description="Helical" evidence="6">
    <location>
        <begin position="59"/>
        <end position="80"/>
    </location>
</feature>
<feature type="transmembrane region" description="Helical" evidence="6">
    <location>
        <begin position="265"/>
        <end position="284"/>
    </location>
</feature>
<proteinExistence type="inferred from homology"/>
<keyword evidence="5 6" id="KW-0472">Membrane</keyword>
<dbReference type="eggNOG" id="COG0628">
    <property type="taxonomic scope" value="Bacteria"/>
</dbReference>
<reference evidence="7 8" key="1">
    <citation type="submission" date="2013-03" db="EMBL/GenBank/DDBJ databases">
        <title>The Genome Sequence of Enterococcus sulfureus ATCC_49903 (PacBio/Illumina hybrid assembly).</title>
        <authorList>
            <consortium name="The Broad Institute Genomics Platform"/>
            <consortium name="The Broad Institute Genome Sequencing Center for Infectious Disease"/>
            <person name="Earl A."/>
            <person name="Russ C."/>
            <person name="Gilmore M."/>
            <person name="Surin D."/>
            <person name="Walker B."/>
            <person name="Young S."/>
            <person name="Zeng Q."/>
            <person name="Gargeya S."/>
            <person name="Fitzgerald M."/>
            <person name="Haas B."/>
            <person name="Abouelleil A."/>
            <person name="Allen A.W."/>
            <person name="Alvarado L."/>
            <person name="Arachchi H.M."/>
            <person name="Berlin A.M."/>
            <person name="Chapman S.B."/>
            <person name="Gainer-Dewar J."/>
            <person name="Goldberg J."/>
            <person name="Griggs A."/>
            <person name="Gujja S."/>
            <person name="Hansen M."/>
            <person name="Howarth C."/>
            <person name="Imamovic A."/>
            <person name="Ireland A."/>
            <person name="Larimer J."/>
            <person name="McCowan C."/>
            <person name="Murphy C."/>
            <person name="Pearson M."/>
            <person name="Poon T.W."/>
            <person name="Priest M."/>
            <person name="Roberts A."/>
            <person name="Saif S."/>
            <person name="Shea T."/>
            <person name="Sisk P."/>
            <person name="Sykes S."/>
            <person name="Wortman J."/>
            <person name="Nusbaum C."/>
            <person name="Birren B."/>
        </authorList>
    </citation>
    <scope>NUCLEOTIDE SEQUENCE [LARGE SCALE GENOMIC DNA]</scope>
    <source>
        <strain evidence="7 8">ATCC 49903</strain>
    </source>
</reference>
<evidence type="ECO:0000256" key="4">
    <source>
        <dbReference type="ARBA" id="ARBA00022989"/>
    </source>
</evidence>
<comment type="caution">
    <text evidence="7">The sequence shown here is derived from an EMBL/GenBank/DDBJ whole genome shotgun (WGS) entry which is preliminary data.</text>
</comment>
<dbReference type="PATRIC" id="fig|1140003.3.peg.1858"/>
<dbReference type="PANTHER" id="PTHR21716">
    <property type="entry name" value="TRANSMEMBRANE PROTEIN"/>
    <property type="match status" value="1"/>
</dbReference>
<feature type="transmembrane region" description="Helical" evidence="6">
    <location>
        <begin position="205"/>
        <end position="224"/>
    </location>
</feature>
<evidence type="ECO:0000256" key="3">
    <source>
        <dbReference type="ARBA" id="ARBA00022692"/>
    </source>
</evidence>
<evidence type="ECO:0000256" key="6">
    <source>
        <dbReference type="SAM" id="Phobius"/>
    </source>
</evidence>
<evidence type="ECO:0000313" key="8">
    <source>
        <dbReference type="Proteomes" id="UP000015961"/>
    </source>
</evidence>
<comment type="subcellular location">
    <subcellularLocation>
        <location evidence="1">Membrane</location>
        <topology evidence="1">Multi-pass membrane protein</topology>
    </subcellularLocation>
</comment>
<feature type="transmembrane region" description="Helical" evidence="6">
    <location>
        <begin position="230"/>
        <end position="253"/>
    </location>
</feature>
<accession>S0L316</accession>
<comment type="similarity">
    <text evidence="2">Belongs to the autoinducer-2 exporter (AI-2E) (TC 2.A.86) family.</text>
</comment>
<dbReference type="Proteomes" id="UP000015961">
    <property type="component" value="Unassembled WGS sequence"/>
</dbReference>
<keyword evidence="4 6" id="KW-1133">Transmembrane helix</keyword>
<evidence type="ECO:0000256" key="2">
    <source>
        <dbReference type="ARBA" id="ARBA00009773"/>
    </source>
</evidence>
<evidence type="ECO:0000256" key="5">
    <source>
        <dbReference type="ARBA" id="ARBA00023136"/>
    </source>
</evidence>
<dbReference type="GO" id="GO:0016020">
    <property type="term" value="C:membrane"/>
    <property type="evidence" value="ECO:0007669"/>
    <property type="project" value="UniProtKB-SubCell"/>
</dbReference>
<organism evidence="7 8">
    <name type="scientific">Enterococcus sulfureus ATCC 49903</name>
    <dbReference type="NCBI Taxonomy" id="1140003"/>
    <lineage>
        <taxon>Bacteria</taxon>
        <taxon>Bacillati</taxon>
        <taxon>Bacillota</taxon>
        <taxon>Bacilli</taxon>
        <taxon>Lactobacillales</taxon>
        <taxon>Enterococcaceae</taxon>
        <taxon>Enterococcus</taxon>
    </lineage>
</organism>
<dbReference type="RefSeq" id="WP_016186359.1">
    <property type="nucleotide sequence ID" value="NZ_ASWO01000007.1"/>
</dbReference>
<dbReference type="AlphaFoldDB" id="S0L316"/>
<gene>
    <name evidence="7" type="ORF">I573_02156</name>
</gene>
<dbReference type="OrthoDB" id="9772136at2"/>
<name>S0L316_9ENTE</name>
<feature type="transmembrane region" description="Helical" evidence="6">
    <location>
        <begin position="20"/>
        <end position="47"/>
    </location>
</feature>
<dbReference type="STRING" id="1140003.OMY_01927"/>
<feature type="transmembrane region" description="Helical" evidence="6">
    <location>
        <begin position="296"/>
        <end position="326"/>
    </location>
</feature>
<evidence type="ECO:0000256" key="1">
    <source>
        <dbReference type="ARBA" id="ARBA00004141"/>
    </source>
</evidence>
<sequence length="337" mass="38755">MALYQKFVAHTKLRRVVVLFLLLLLFYIFRSMLSLFLLTFIFTFLAYKTIRKLRKFLPVSSFILTIVLYGLVVYLAYFALTKYVPMLINQTIQMVNSVVDFYEQTPAESNDFFAFIQKYIEQFNILGQLQKSATLILAYIQNFGKLATAIVMSFILSFFFLIEEKKTWHFSRLFLKGEVAWFFEDIRYFAHKFANTFGVVIEAQFLIAIINTTLTIISLSLMGFTQLPSLAIMIFVLSLIPVAGVIVSIIPLSFIAYSQGGLHDVILVLIIVVVIHLIEAYLLNPKLMSSKTELPIFYTFVVLLISEHYFGTWGLVMGVPVFVFLLDLLKVKPITHD</sequence>
<dbReference type="PANTHER" id="PTHR21716:SF62">
    <property type="entry name" value="TRANSPORT PROTEIN YDBI-RELATED"/>
    <property type="match status" value="1"/>
</dbReference>
<feature type="transmembrane region" description="Helical" evidence="6">
    <location>
        <begin position="143"/>
        <end position="162"/>
    </location>
</feature>
<evidence type="ECO:0008006" key="9">
    <source>
        <dbReference type="Google" id="ProtNLM"/>
    </source>
</evidence>
<keyword evidence="3 6" id="KW-0812">Transmembrane</keyword>
<evidence type="ECO:0000313" key="7">
    <source>
        <dbReference type="EMBL" id="EOT83043.1"/>
    </source>
</evidence>
<dbReference type="GO" id="GO:0055085">
    <property type="term" value="P:transmembrane transport"/>
    <property type="evidence" value="ECO:0007669"/>
    <property type="project" value="TreeGrafter"/>
</dbReference>
<dbReference type="EMBL" id="ASWO01000007">
    <property type="protein sequence ID" value="EOT83043.1"/>
    <property type="molecule type" value="Genomic_DNA"/>
</dbReference>